<keyword evidence="12" id="KW-0449">Lipoprotein</keyword>
<keyword evidence="10" id="KW-0472">Membrane</keyword>
<feature type="binding site" evidence="14">
    <location>
        <position position="410"/>
    </location>
    <ligand>
        <name>Mg(2+)</name>
        <dbReference type="ChEBI" id="CHEBI:18420"/>
    </ligand>
</feature>
<keyword evidence="7" id="KW-0378">Hydrolase</keyword>
<feature type="binding site" evidence="14">
    <location>
        <position position="152"/>
    </location>
    <ligand>
        <name>Zn(2+)</name>
        <dbReference type="ChEBI" id="CHEBI:29105"/>
        <label>2</label>
    </ligand>
</feature>
<evidence type="ECO:0000256" key="9">
    <source>
        <dbReference type="ARBA" id="ARBA00022842"/>
    </source>
</evidence>
<dbReference type="FunFam" id="3.40.720.10:FF:000008">
    <property type="entry name" value="Alkaline phosphatase"/>
    <property type="match status" value="1"/>
</dbReference>
<dbReference type="GO" id="GO:0004035">
    <property type="term" value="F:alkaline phosphatase activity"/>
    <property type="evidence" value="ECO:0007669"/>
    <property type="project" value="UniProtKB-EC"/>
</dbReference>
<evidence type="ECO:0000256" key="15">
    <source>
        <dbReference type="RuleBase" id="RU003946"/>
    </source>
</evidence>
<dbReference type="InterPro" id="IPR017850">
    <property type="entry name" value="Alkaline_phosphatase_core_sf"/>
</dbReference>
<evidence type="ECO:0000256" key="11">
    <source>
        <dbReference type="ARBA" id="ARBA00023180"/>
    </source>
</evidence>
<evidence type="ECO:0000256" key="13">
    <source>
        <dbReference type="PIRSR" id="PIRSR601952-1"/>
    </source>
</evidence>
<feature type="active site" description="Phosphoserine intermediate" evidence="13">
    <location>
        <position position="196"/>
    </location>
</feature>
<evidence type="ECO:0000256" key="2">
    <source>
        <dbReference type="ARBA" id="ARBA00005984"/>
    </source>
</evidence>
<organism evidence="16">
    <name type="scientific">Bactrocera latifrons</name>
    <name type="common">Malaysian fruit fly</name>
    <name type="synonym">Chaetodacus latifrons</name>
    <dbReference type="NCBI Taxonomy" id="174628"/>
    <lineage>
        <taxon>Eukaryota</taxon>
        <taxon>Metazoa</taxon>
        <taxon>Ecdysozoa</taxon>
        <taxon>Arthropoda</taxon>
        <taxon>Hexapoda</taxon>
        <taxon>Insecta</taxon>
        <taxon>Pterygota</taxon>
        <taxon>Neoptera</taxon>
        <taxon>Endopterygota</taxon>
        <taxon>Diptera</taxon>
        <taxon>Brachycera</taxon>
        <taxon>Muscomorpha</taxon>
        <taxon>Tephritoidea</taxon>
        <taxon>Tephritidae</taxon>
        <taxon>Bactrocera</taxon>
        <taxon>Bactrocera</taxon>
    </lineage>
</organism>
<dbReference type="GO" id="GO:0005886">
    <property type="term" value="C:plasma membrane"/>
    <property type="evidence" value="ECO:0007669"/>
    <property type="project" value="UniProtKB-SubCell"/>
</dbReference>
<dbReference type="PRINTS" id="PR00113">
    <property type="entry name" value="ALKPHPHTASE"/>
</dbReference>
<keyword evidence="11" id="KW-0325">Glycoprotein</keyword>
<feature type="binding site" evidence="14">
    <location>
        <position position="456"/>
    </location>
    <ligand>
        <name>Zn(2+)</name>
        <dbReference type="ChEBI" id="CHEBI:29105"/>
        <label>2</label>
    </ligand>
</feature>
<accession>A0A0K8UVB9</accession>
<gene>
    <name evidence="16" type="primary">Alp-m_8</name>
    <name evidence="16" type="ORF">c1_g1_i1</name>
</gene>
<feature type="binding site" evidence="14">
    <location>
        <position position="415"/>
    </location>
    <ligand>
        <name>Zn(2+)</name>
        <dbReference type="ChEBI" id="CHEBI:29105"/>
        <label>2</label>
    </ligand>
</feature>
<sequence>MRRYPIRSQSEDSSSSFNAFENFARLTLSEHVAYKRRICMLSTVVCLKMSPLTQKLPKFIAFLLLVVALPNYNTAEAGLTVACDLAADNDDCMESAMHPDFPTKRMHTNKAYSEPEFTSDFWLELSKKFVRQQASAQRNKRVAKNVILFLGDGMGLTTFTAARNLLGGPEKQLSFEKFPYTGFSKTYSLNTMVPDSAVTSTAYLCGVKGNHGTIGVNGRVERTNCAGMADTDNHVHSIAKWALDAGKSAGLVTTTRVTHASPAGVYAHVADREWENDAVLADDCGADSGLADIAQQLIHGEVGKQLKVIFGGGKREFLDTQFFKKGKRQDGRNLIEEYLQQSSDNAYVETRDELLNLNLNSYKRVLGLFERSHLEYHLDAADTQPTLKEMTVRAIEMLQKDDNGFFLFVEGGRIDTAHHSNMAEYALDETVEFSKAIEAARELTSEEDTLIVVTADHSHGFSYAGYQDRDSDIFDVAPSEGTDDLPYLTLSYANGPGFEDYYNANKYKRRNPTKVRPDVDTFPATAPLESATHSGEDVAVFASGPWSHLFTGVYEQNTIPHMMAYAACVGDGLKAC</sequence>
<evidence type="ECO:0000256" key="12">
    <source>
        <dbReference type="ARBA" id="ARBA00023288"/>
    </source>
</evidence>
<dbReference type="PANTHER" id="PTHR11596:SF85">
    <property type="entry name" value="ALKALINE PHOSPHATASE-RELATED"/>
    <property type="match status" value="1"/>
</dbReference>
<evidence type="ECO:0000256" key="5">
    <source>
        <dbReference type="ARBA" id="ARBA00022622"/>
    </source>
</evidence>
<dbReference type="InterPro" id="IPR001952">
    <property type="entry name" value="Alkaline_phosphatase"/>
</dbReference>
<dbReference type="Gene3D" id="3.40.720.10">
    <property type="entry name" value="Alkaline Phosphatase, subunit A"/>
    <property type="match status" value="1"/>
</dbReference>
<evidence type="ECO:0000256" key="1">
    <source>
        <dbReference type="ARBA" id="ARBA00004609"/>
    </source>
</evidence>
<keyword evidence="5" id="KW-0336">GPI-anchor</keyword>
<proteinExistence type="inferred from homology"/>
<keyword evidence="9 14" id="KW-0460">Magnesium</keyword>
<feature type="binding site" evidence="14">
    <location>
        <position position="419"/>
    </location>
    <ligand>
        <name>Zn(2+)</name>
        <dbReference type="ChEBI" id="CHEBI:29105"/>
        <label>2</label>
    </ligand>
</feature>
<keyword evidence="4" id="KW-1003">Cell membrane</keyword>
<dbReference type="AlphaFoldDB" id="A0A0K8UVB9"/>
<evidence type="ECO:0000256" key="10">
    <source>
        <dbReference type="ARBA" id="ARBA00023136"/>
    </source>
</evidence>
<dbReference type="Pfam" id="PF00245">
    <property type="entry name" value="Alk_phosphatase"/>
    <property type="match status" value="1"/>
</dbReference>
<evidence type="ECO:0000256" key="8">
    <source>
        <dbReference type="ARBA" id="ARBA00022833"/>
    </source>
</evidence>
<feature type="binding site" evidence="14">
    <location>
        <position position="533"/>
    </location>
    <ligand>
        <name>Zn(2+)</name>
        <dbReference type="ChEBI" id="CHEBI:29105"/>
        <label>2</label>
    </ligand>
</feature>
<keyword evidence="8 14" id="KW-0862">Zinc</keyword>
<name>A0A0K8UVB9_BACLA</name>
<comment type="similarity">
    <text evidence="2 15">Belongs to the alkaline phosphatase family.</text>
</comment>
<dbReference type="SUPFAM" id="SSF53649">
    <property type="entry name" value="Alkaline phosphatase-like"/>
    <property type="match status" value="1"/>
</dbReference>
<keyword evidence="6 14" id="KW-0479">Metal-binding</keyword>
<evidence type="ECO:0000256" key="7">
    <source>
        <dbReference type="ARBA" id="ARBA00022801"/>
    </source>
</evidence>
<dbReference type="EMBL" id="GDHF01022044">
    <property type="protein sequence ID" value="JAI30270.1"/>
    <property type="molecule type" value="Transcribed_RNA"/>
</dbReference>
<dbReference type="CDD" id="cd16012">
    <property type="entry name" value="ALP"/>
    <property type="match status" value="1"/>
</dbReference>
<comment type="subcellular location">
    <subcellularLocation>
        <location evidence="1">Cell membrane</location>
        <topology evidence="1">Lipid-anchor</topology>
        <topology evidence="1">GPI-anchor</topology>
    </subcellularLocation>
</comment>
<feature type="binding site" evidence="14">
    <location>
        <position position="261"/>
    </location>
    <ligand>
        <name>Mg(2+)</name>
        <dbReference type="ChEBI" id="CHEBI:18420"/>
    </ligand>
</feature>
<protein>
    <recommendedName>
        <fullName evidence="3">alkaline phosphatase</fullName>
        <ecNumber evidence="3">3.1.3.1</ecNumber>
    </recommendedName>
</protein>
<dbReference type="EC" id="3.1.3.1" evidence="3"/>
<dbReference type="OrthoDB" id="5818554at2759"/>
<evidence type="ECO:0000256" key="3">
    <source>
        <dbReference type="ARBA" id="ARBA00012647"/>
    </source>
</evidence>
<feature type="binding site" evidence="14">
    <location>
        <position position="457"/>
    </location>
    <ligand>
        <name>Zn(2+)</name>
        <dbReference type="ChEBI" id="CHEBI:29105"/>
        <label>2</label>
    </ligand>
</feature>
<dbReference type="PANTHER" id="PTHR11596">
    <property type="entry name" value="ALKALINE PHOSPHATASE"/>
    <property type="match status" value="1"/>
</dbReference>
<comment type="cofactor">
    <cofactor evidence="14">
        <name>Mg(2+)</name>
        <dbReference type="ChEBI" id="CHEBI:18420"/>
    </cofactor>
    <text evidence="14">Binds 1 Mg(2+) ion.</text>
</comment>
<evidence type="ECO:0000313" key="16">
    <source>
        <dbReference type="EMBL" id="JAI30270.1"/>
    </source>
</evidence>
<evidence type="ECO:0000256" key="6">
    <source>
        <dbReference type="ARBA" id="ARBA00022723"/>
    </source>
</evidence>
<dbReference type="GO" id="GO:0098552">
    <property type="term" value="C:side of membrane"/>
    <property type="evidence" value="ECO:0007669"/>
    <property type="project" value="UniProtKB-KW"/>
</dbReference>
<evidence type="ECO:0000256" key="4">
    <source>
        <dbReference type="ARBA" id="ARBA00022475"/>
    </source>
</evidence>
<reference evidence="16" key="1">
    <citation type="submission" date="2015-06" db="EMBL/GenBank/DDBJ databases">
        <authorList>
            <person name="Hoefler B.C."/>
            <person name="Straight P.D."/>
        </authorList>
    </citation>
    <scope>NUCLEOTIDE SEQUENCE</scope>
</reference>
<feature type="binding site" evidence="14">
    <location>
        <position position="259"/>
    </location>
    <ligand>
        <name>Mg(2+)</name>
        <dbReference type="ChEBI" id="CHEBI:18420"/>
    </ligand>
</feature>
<dbReference type="SMART" id="SM00098">
    <property type="entry name" value="alkPPc"/>
    <property type="match status" value="1"/>
</dbReference>
<evidence type="ECO:0000256" key="14">
    <source>
        <dbReference type="PIRSR" id="PIRSR601952-2"/>
    </source>
</evidence>
<comment type="cofactor">
    <cofactor evidence="14">
        <name>Zn(2+)</name>
        <dbReference type="ChEBI" id="CHEBI:29105"/>
    </cofactor>
    <text evidence="14">Binds 2 Zn(2+) ions.</text>
</comment>
<dbReference type="GO" id="GO:0046872">
    <property type="term" value="F:metal ion binding"/>
    <property type="evidence" value="ECO:0007669"/>
    <property type="project" value="UniProtKB-KW"/>
</dbReference>
<feature type="binding site" evidence="14">
    <location>
        <position position="152"/>
    </location>
    <ligand>
        <name>Mg(2+)</name>
        <dbReference type="ChEBI" id="CHEBI:18420"/>
    </ligand>
</feature>